<dbReference type="PROSITE" id="PS00608">
    <property type="entry name" value="GLYCOSYL_HYDROL_F2_2"/>
    <property type="match status" value="1"/>
</dbReference>
<organism evidence="16 17">
    <name type="scientific">Tangfeifania diversioriginum</name>
    <dbReference type="NCBI Taxonomy" id="1168035"/>
    <lineage>
        <taxon>Bacteria</taxon>
        <taxon>Pseudomonadati</taxon>
        <taxon>Bacteroidota</taxon>
        <taxon>Bacteroidia</taxon>
        <taxon>Marinilabiliales</taxon>
        <taxon>Prolixibacteraceae</taxon>
        <taxon>Tangfeifania</taxon>
    </lineage>
</organism>
<feature type="chain" id="PRO_5009917976" description="Beta-galactosidase" evidence="11">
    <location>
        <begin position="24"/>
        <end position="971"/>
    </location>
</feature>
<dbReference type="SUPFAM" id="SSF74650">
    <property type="entry name" value="Galactose mutarotase-like"/>
    <property type="match status" value="1"/>
</dbReference>
<feature type="signal peptide" evidence="11">
    <location>
        <begin position="1"/>
        <end position="23"/>
    </location>
</feature>
<dbReference type="Gene3D" id="3.20.20.80">
    <property type="entry name" value="Glycosidases"/>
    <property type="match status" value="1"/>
</dbReference>
<dbReference type="GO" id="GO:0004565">
    <property type="term" value="F:beta-galactosidase activity"/>
    <property type="evidence" value="ECO:0007669"/>
    <property type="project" value="UniProtKB-EC"/>
</dbReference>
<evidence type="ECO:0000256" key="3">
    <source>
        <dbReference type="ARBA" id="ARBA00007401"/>
    </source>
</evidence>
<dbReference type="EC" id="3.2.1.23" evidence="5 9"/>
<comment type="similarity">
    <text evidence="3 9">Belongs to the glycosyl hydrolase 2 family.</text>
</comment>
<keyword evidence="11" id="KW-0732">Signal</keyword>
<feature type="domain" description="Glycosyl hydrolases family 2 sugar binding" evidence="14">
    <location>
        <begin position="59"/>
        <end position="196"/>
    </location>
</feature>
<evidence type="ECO:0000256" key="6">
    <source>
        <dbReference type="ARBA" id="ARBA00022801"/>
    </source>
</evidence>
<feature type="domain" description="Glycoside hydrolase family 2 immunoglobulin-like beta-sandwich" evidence="12">
    <location>
        <begin position="221"/>
        <end position="297"/>
    </location>
</feature>
<dbReference type="PRINTS" id="PR00132">
    <property type="entry name" value="GLHYDRLASE2"/>
</dbReference>
<dbReference type="PANTHER" id="PTHR46323:SF2">
    <property type="entry name" value="BETA-GALACTOSIDASE"/>
    <property type="match status" value="1"/>
</dbReference>
<dbReference type="Pfam" id="PF02837">
    <property type="entry name" value="Glyco_hydro_2_N"/>
    <property type="match status" value="1"/>
</dbReference>
<dbReference type="Gene3D" id="2.70.98.10">
    <property type="match status" value="1"/>
</dbReference>
<dbReference type="InterPro" id="IPR008979">
    <property type="entry name" value="Galactose-bd-like_sf"/>
</dbReference>
<dbReference type="InterPro" id="IPR013783">
    <property type="entry name" value="Ig-like_fold"/>
</dbReference>
<feature type="domain" description="Glycoside hydrolase family 2 catalytic" evidence="13">
    <location>
        <begin position="301"/>
        <end position="466"/>
    </location>
</feature>
<evidence type="ECO:0000259" key="13">
    <source>
        <dbReference type="Pfam" id="PF02836"/>
    </source>
</evidence>
<dbReference type="STRING" id="1168035.SAMN05444280_11291"/>
<dbReference type="RefSeq" id="WP_073168806.1">
    <property type="nucleotide sequence ID" value="NZ_FQZE01000012.1"/>
</dbReference>
<evidence type="ECO:0000256" key="10">
    <source>
        <dbReference type="SAM" id="MobiDB-lite"/>
    </source>
</evidence>
<dbReference type="AlphaFoldDB" id="A0A1M6H5G3"/>
<dbReference type="InterPro" id="IPR014718">
    <property type="entry name" value="GH-type_carb-bd"/>
</dbReference>
<dbReference type="EMBL" id="FQZE01000012">
    <property type="protein sequence ID" value="SHJ17424.1"/>
    <property type="molecule type" value="Genomic_DNA"/>
</dbReference>
<reference evidence="16 17" key="1">
    <citation type="submission" date="2016-11" db="EMBL/GenBank/DDBJ databases">
        <authorList>
            <person name="Jaros S."/>
            <person name="Januszkiewicz K."/>
            <person name="Wedrychowicz H."/>
        </authorList>
    </citation>
    <scope>NUCLEOTIDE SEQUENCE [LARGE SCALE GENOMIC DNA]</scope>
    <source>
        <strain evidence="16 17">DSM 27063</strain>
    </source>
</reference>
<dbReference type="Gene3D" id="2.60.40.10">
    <property type="entry name" value="Immunoglobulins"/>
    <property type="match status" value="2"/>
</dbReference>
<evidence type="ECO:0000256" key="5">
    <source>
        <dbReference type="ARBA" id="ARBA00012756"/>
    </source>
</evidence>
<dbReference type="SUPFAM" id="SSF49303">
    <property type="entry name" value="beta-Galactosidase/glucuronidase domain"/>
    <property type="match status" value="2"/>
</dbReference>
<evidence type="ECO:0000256" key="4">
    <source>
        <dbReference type="ARBA" id="ARBA00011245"/>
    </source>
</evidence>
<evidence type="ECO:0000259" key="15">
    <source>
        <dbReference type="Pfam" id="PF16353"/>
    </source>
</evidence>
<comment type="cofactor">
    <cofactor evidence="2">
        <name>Ca(2+)</name>
        <dbReference type="ChEBI" id="CHEBI:29108"/>
    </cofactor>
</comment>
<dbReference type="InterPro" id="IPR032312">
    <property type="entry name" value="LacZ_4"/>
</dbReference>
<dbReference type="InterPro" id="IPR023232">
    <property type="entry name" value="Glyco_hydro_2_AS"/>
</dbReference>
<name>A0A1M6H5G3_9BACT</name>
<dbReference type="InterPro" id="IPR011013">
    <property type="entry name" value="Gal_mutarotase_sf_dom"/>
</dbReference>
<evidence type="ECO:0000259" key="12">
    <source>
        <dbReference type="Pfam" id="PF00703"/>
    </source>
</evidence>
<dbReference type="Pfam" id="PF16353">
    <property type="entry name" value="LacZ_4"/>
    <property type="match status" value="1"/>
</dbReference>
<dbReference type="InterPro" id="IPR006103">
    <property type="entry name" value="Glyco_hydro_2_cat"/>
</dbReference>
<keyword evidence="8 9" id="KW-0326">Glycosidase</keyword>
<evidence type="ECO:0000256" key="8">
    <source>
        <dbReference type="ARBA" id="ARBA00023295"/>
    </source>
</evidence>
<dbReference type="SUPFAM" id="SSF49785">
    <property type="entry name" value="Galactose-binding domain-like"/>
    <property type="match status" value="1"/>
</dbReference>
<dbReference type="InterPro" id="IPR036156">
    <property type="entry name" value="Beta-gal/glucu_dom_sf"/>
</dbReference>
<dbReference type="GO" id="GO:0030246">
    <property type="term" value="F:carbohydrate binding"/>
    <property type="evidence" value="ECO:0007669"/>
    <property type="project" value="InterPro"/>
</dbReference>
<evidence type="ECO:0000313" key="16">
    <source>
        <dbReference type="EMBL" id="SHJ17424.1"/>
    </source>
</evidence>
<dbReference type="InterPro" id="IPR006102">
    <property type="entry name" value="Ig-like_GH2"/>
</dbReference>
<keyword evidence="17" id="KW-1185">Reference proteome</keyword>
<feature type="domain" description="Beta-galactosidase" evidence="15">
    <location>
        <begin position="573"/>
        <end position="632"/>
    </location>
</feature>
<dbReference type="Pfam" id="PF02836">
    <property type="entry name" value="Glyco_hydro_2_C"/>
    <property type="match status" value="1"/>
</dbReference>
<dbReference type="OrthoDB" id="9801077at2"/>
<keyword evidence="6 9" id="KW-0378">Hydrolase</keyword>
<evidence type="ECO:0000259" key="14">
    <source>
        <dbReference type="Pfam" id="PF02837"/>
    </source>
</evidence>
<dbReference type="InterPro" id="IPR017853">
    <property type="entry name" value="GH"/>
</dbReference>
<feature type="region of interest" description="Disordered" evidence="10">
    <location>
        <begin position="600"/>
        <end position="623"/>
    </location>
</feature>
<protein>
    <recommendedName>
        <fullName evidence="5 9">Beta-galactosidase</fullName>
        <ecNumber evidence="5 9">3.2.1.23</ecNumber>
    </recommendedName>
    <alternativeName>
        <fullName evidence="9">Lactase</fullName>
    </alternativeName>
</protein>
<dbReference type="Proteomes" id="UP000184050">
    <property type="component" value="Unassembled WGS sequence"/>
</dbReference>
<proteinExistence type="inferred from homology"/>
<dbReference type="InterPro" id="IPR050347">
    <property type="entry name" value="Bact_Beta-galactosidase"/>
</dbReference>
<dbReference type="PROSITE" id="PS00719">
    <property type="entry name" value="GLYCOSYL_HYDROL_F2_1"/>
    <property type="match status" value="1"/>
</dbReference>
<dbReference type="Gene3D" id="2.60.120.260">
    <property type="entry name" value="Galactose-binding domain-like"/>
    <property type="match status" value="1"/>
</dbReference>
<dbReference type="GO" id="GO:0009341">
    <property type="term" value="C:beta-galactosidase complex"/>
    <property type="evidence" value="ECO:0007669"/>
    <property type="project" value="TreeGrafter"/>
</dbReference>
<evidence type="ECO:0000256" key="11">
    <source>
        <dbReference type="SAM" id="SignalP"/>
    </source>
</evidence>
<dbReference type="Pfam" id="PF00703">
    <property type="entry name" value="Glyco_hydro_2"/>
    <property type="match status" value="1"/>
</dbReference>
<dbReference type="InterPro" id="IPR006104">
    <property type="entry name" value="Glyco_hydro_2_N"/>
</dbReference>
<sequence>MNFAKWSFLLVFILALFVENVSAQPAQKEIQYLSGTDNENTVTWDFYCTGGRNSGVWTEIEVPSHWEQQEFGEYDYGRDYRTYGKKHKYADESGIYKHRFKVPDEWKNKTVFIVFEGSMTDTEVKINGDLAGPVHQGSFYRFRYDISDKINFGEENELEVKVDKVSANHSVNRAERYADYWIFGGIFRPVYLEAVPEEFIDRVAIAANVNGDFKMDAFPVNLKSEQTIKAEIFDAQGNVVKTCEASAGLNDSLITLSCKIENPLTWTSETPNLYTVKISLVDGVETQYQLTEKFGFRTIEIRENDGVYVNGTKVKFKGINRHVFWPETGRCVNPDIDLLDVQLMKEMNMNAVRCAHYPPNKSFLHICDSLGLYVLDELAGWQNAYDTEVGSKLVRELVIRDVNHPSIVFWSNGNEGGTNTDLDDDFAIYDPSNRPVIHAHHRPGNDYNGIDCNHYENYYSAKKLLEGPLIYMPTELLHGQDDGGMAAGLGDFWELFWNSELSAGLFLWVFGDEGLVRTDLDGYIDVNRVNAPDGVVGPHREKEASFFAMREIFSPVKIELEKLPDNFDGTIPVENRYHFTNLKDCKFEWQLVKFSSPHNRGASHQVMASGKTDSPDLKPAQKGNLKLNLPADYKNYDALYVRAVNPHGEEIFAWSWKTNGNNNVMEQLVETELTEAEKQRRDELRAAGTEADNILPIQEQQGDTSEEAAKVEFFENDDVVVLKASGISVAFSKEDGTIKKIENDMGLPIPFNNGPVLVSGEAELTGIRNFPSAKSHVVEMTYSGDLKKVTWTMYRSGWLEMNYEYQVEGEQYFTGISFDFPESDIIGAKWLGNGPRHVWKNRLQGVKLDVYERFYNDVLPGDNSWEYPQFKGYYSDVSWIEFNSVYGKFTMVAEEPDLFVRLFDFYGISGPKNYPELPVGNVSFLDGIPPVGTKLAMGISNDTWNLGPAGELNNMEKPVKRTLYFYFGLLN</sequence>
<dbReference type="InterPro" id="IPR023230">
    <property type="entry name" value="Glyco_hydro_2_CS"/>
</dbReference>
<comment type="subunit">
    <text evidence="4">Monomer.</text>
</comment>
<evidence type="ECO:0000256" key="1">
    <source>
        <dbReference type="ARBA" id="ARBA00001412"/>
    </source>
</evidence>
<evidence type="ECO:0000313" key="17">
    <source>
        <dbReference type="Proteomes" id="UP000184050"/>
    </source>
</evidence>
<evidence type="ECO:0000256" key="2">
    <source>
        <dbReference type="ARBA" id="ARBA00001913"/>
    </source>
</evidence>
<gene>
    <name evidence="16" type="ORF">SAMN05444280_11291</name>
</gene>
<dbReference type="InterPro" id="IPR006101">
    <property type="entry name" value="Glyco_hydro_2"/>
</dbReference>
<keyword evidence="7" id="KW-0106">Calcium</keyword>
<comment type="catalytic activity">
    <reaction evidence="1 9">
        <text>Hydrolysis of terminal non-reducing beta-D-galactose residues in beta-D-galactosides.</text>
        <dbReference type="EC" id="3.2.1.23"/>
    </reaction>
</comment>
<dbReference type="PANTHER" id="PTHR46323">
    <property type="entry name" value="BETA-GALACTOSIDASE"/>
    <property type="match status" value="1"/>
</dbReference>
<evidence type="ECO:0000256" key="7">
    <source>
        <dbReference type="ARBA" id="ARBA00022837"/>
    </source>
</evidence>
<dbReference type="SUPFAM" id="SSF51445">
    <property type="entry name" value="(Trans)glycosidases"/>
    <property type="match status" value="1"/>
</dbReference>
<dbReference type="GO" id="GO:0005990">
    <property type="term" value="P:lactose catabolic process"/>
    <property type="evidence" value="ECO:0007669"/>
    <property type="project" value="TreeGrafter"/>
</dbReference>
<evidence type="ECO:0000256" key="9">
    <source>
        <dbReference type="RuleBase" id="RU361154"/>
    </source>
</evidence>
<accession>A0A1M6H5G3</accession>